<dbReference type="EMBL" id="BAAABV010000015">
    <property type="protein sequence ID" value="GAA0286100.1"/>
    <property type="molecule type" value="Genomic_DNA"/>
</dbReference>
<evidence type="ECO:0000313" key="3">
    <source>
        <dbReference type="Proteomes" id="UP001501867"/>
    </source>
</evidence>
<comment type="caution">
    <text evidence="2">The sequence shown here is derived from an EMBL/GenBank/DDBJ whole genome shotgun (WGS) entry which is preliminary data.</text>
</comment>
<dbReference type="Proteomes" id="UP001501867">
    <property type="component" value="Unassembled WGS sequence"/>
</dbReference>
<name>A0ABN0VC74_9ACTN</name>
<gene>
    <name evidence="2" type="ORF">GCM10010302_25470</name>
</gene>
<accession>A0ABN0VC74</accession>
<organism evidence="2 3">
    <name type="scientific">Streptomyces polychromogenes</name>
    <dbReference type="NCBI Taxonomy" id="67342"/>
    <lineage>
        <taxon>Bacteria</taxon>
        <taxon>Bacillati</taxon>
        <taxon>Actinomycetota</taxon>
        <taxon>Actinomycetes</taxon>
        <taxon>Kitasatosporales</taxon>
        <taxon>Streptomycetaceae</taxon>
        <taxon>Streptomyces</taxon>
    </lineage>
</organism>
<evidence type="ECO:0000256" key="1">
    <source>
        <dbReference type="SAM" id="MobiDB-lite"/>
    </source>
</evidence>
<feature type="region of interest" description="Disordered" evidence="1">
    <location>
        <begin position="1"/>
        <end position="27"/>
    </location>
</feature>
<reference evidence="2 3" key="1">
    <citation type="journal article" date="2019" name="Int. J. Syst. Evol. Microbiol.">
        <title>The Global Catalogue of Microorganisms (GCM) 10K type strain sequencing project: providing services to taxonomists for standard genome sequencing and annotation.</title>
        <authorList>
            <consortium name="The Broad Institute Genomics Platform"/>
            <consortium name="The Broad Institute Genome Sequencing Center for Infectious Disease"/>
            <person name="Wu L."/>
            <person name="Ma J."/>
        </authorList>
    </citation>
    <scope>NUCLEOTIDE SEQUENCE [LARGE SCALE GENOMIC DNA]</scope>
    <source>
        <strain evidence="2 3">JCM 4505</strain>
    </source>
</reference>
<sequence length="64" mass="6599">MYGTSPSPPAQTDHPGIAAPADNGPAQTTLIYDPQAQAFTRTLAGVLGITRDLAAQARVGRLPL</sequence>
<evidence type="ECO:0000313" key="2">
    <source>
        <dbReference type="EMBL" id="GAA0286100.1"/>
    </source>
</evidence>
<protein>
    <submittedName>
        <fullName evidence="2">Uncharacterized protein</fullName>
    </submittedName>
</protein>
<proteinExistence type="predicted"/>
<keyword evidence="3" id="KW-1185">Reference proteome</keyword>